<dbReference type="EMBL" id="CP133720">
    <property type="protein sequence ID" value="WMW80110.1"/>
    <property type="molecule type" value="Genomic_DNA"/>
</dbReference>
<evidence type="ECO:0000313" key="2">
    <source>
        <dbReference type="Proteomes" id="UP001181355"/>
    </source>
</evidence>
<reference evidence="1" key="1">
    <citation type="submission" date="2023-09" db="EMBL/GenBank/DDBJ databases">
        <title>Undibacterium sp. 20NA77.5 isolated from freshwater.</title>
        <authorList>
            <person name="Le V."/>
            <person name="Ko S.-R."/>
            <person name="Ahn C.-Y."/>
            <person name="Oh H.-M."/>
        </authorList>
    </citation>
    <scope>NUCLEOTIDE SEQUENCE</scope>
    <source>
        <strain evidence="1">20NA77.5</strain>
    </source>
</reference>
<proteinExistence type="predicted"/>
<protein>
    <submittedName>
        <fullName evidence="1">Uncharacterized protein</fullName>
    </submittedName>
</protein>
<keyword evidence="2" id="KW-1185">Reference proteome</keyword>
<gene>
    <name evidence="1" type="ORF">RF679_15875</name>
</gene>
<sequence length="50" mass="5541">MASFRPYRPALGIEAALSEIRQNAGTQLDLHIVSICEALYGKTPEVFEPH</sequence>
<dbReference type="Proteomes" id="UP001181355">
    <property type="component" value="Chromosome"/>
</dbReference>
<name>A0ABY9RIJ7_9BURK</name>
<evidence type="ECO:0000313" key="1">
    <source>
        <dbReference type="EMBL" id="WMW80110.1"/>
    </source>
</evidence>
<accession>A0ABY9RIJ7</accession>
<dbReference type="Gene3D" id="1.10.3210.10">
    <property type="entry name" value="Hypothetical protein af1432"/>
    <property type="match status" value="1"/>
</dbReference>
<organism evidence="1 2">
    <name type="scientific">Undibacterium cyanobacteriorum</name>
    <dbReference type="NCBI Taxonomy" id="3073561"/>
    <lineage>
        <taxon>Bacteria</taxon>
        <taxon>Pseudomonadati</taxon>
        <taxon>Pseudomonadota</taxon>
        <taxon>Betaproteobacteria</taxon>
        <taxon>Burkholderiales</taxon>
        <taxon>Oxalobacteraceae</taxon>
        <taxon>Undibacterium</taxon>
    </lineage>
</organism>
<dbReference type="RefSeq" id="WP_309481603.1">
    <property type="nucleotide sequence ID" value="NZ_CP133720.1"/>
</dbReference>